<dbReference type="AlphaFoldDB" id="A0A923MGE3"/>
<dbReference type="EMBL" id="JACOQI010000001">
    <property type="protein sequence ID" value="MBC5768969.1"/>
    <property type="molecule type" value="Genomic_DNA"/>
</dbReference>
<protein>
    <recommendedName>
        <fullName evidence="2">SMODS and SLOG-associating 2TM effector domain-containing protein</fullName>
    </recommendedName>
</protein>
<keyword evidence="1" id="KW-0812">Transmembrane</keyword>
<dbReference type="InterPro" id="IPR041115">
    <property type="entry name" value="SLATT_5"/>
</dbReference>
<feature type="transmembrane region" description="Helical" evidence="1">
    <location>
        <begin position="65"/>
        <end position="83"/>
    </location>
</feature>
<keyword evidence="1" id="KW-1133">Transmembrane helix</keyword>
<name>A0A923MGE3_9FIRM</name>
<keyword evidence="4" id="KW-1185">Reference proteome</keyword>
<reference evidence="3" key="1">
    <citation type="submission" date="2020-08" db="EMBL/GenBank/DDBJ databases">
        <title>Genome public.</title>
        <authorList>
            <person name="Liu C."/>
            <person name="Sun Q."/>
        </authorList>
    </citation>
    <scope>NUCLEOTIDE SEQUENCE</scope>
    <source>
        <strain evidence="3">BX15</strain>
    </source>
</reference>
<evidence type="ECO:0000256" key="1">
    <source>
        <dbReference type="SAM" id="Phobius"/>
    </source>
</evidence>
<feature type="domain" description="SMODS and SLOG-associating 2TM effector" evidence="2">
    <location>
        <begin position="23"/>
        <end position="114"/>
    </location>
</feature>
<dbReference type="Pfam" id="PF18160">
    <property type="entry name" value="SLATT_5"/>
    <property type="match status" value="1"/>
</dbReference>
<dbReference type="RefSeq" id="WP_187013367.1">
    <property type="nucleotide sequence ID" value="NZ_JACOQI010000001.1"/>
</dbReference>
<feature type="transmembrane region" description="Helical" evidence="1">
    <location>
        <begin position="247"/>
        <end position="270"/>
    </location>
</feature>
<evidence type="ECO:0000259" key="2">
    <source>
        <dbReference type="Pfam" id="PF18160"/>
    </source>
</evidence>
<keyword evidence="1" id="KW-0472">Membrane</keyword>
<organism evidence="3 4">
    <name type="scientific">Dysosmobacter segnis</name>
    <dbReference type="NCBI Taxonomy" id="2763042"/>
    <lineage>
        <taxon>Bacteria</taxon>
        <taxon>Bacillati</taxon>
        <taxon>Bacillota</taxon>
        <taxon>Clostridia</taxon>
        <taxon>Eubacteriales</taxon>
        <taxon>Oscillospiraceae</taxon>
        <taxon>Dysosmobacter</taxon>
    </lineage>
</organism>
<dbReference type="Proteomes" id="UP000620327">
    <property type="component" value="Unassembled WGS sequence"/>
</dbReference>
<feature type="transmembrane region" description="Helical" evidence="1">
    <location>
        <begin position="38"/>
        <end position="59"/>
    </location>
</feature>
<proteinExistence type="predicted"/>
<accession>A0A923MGE3</accession>
<evidence type="ECO:0000313" key="3">
    <source>
        <dbReference type="EMBL" id="MBC5768969.1"/>
    </source>
</evidence>
<sequence length="280" mass="32527">MNVPLYNRDKYYRIMDRTQSNYANQLKRISKDAKRSDFILIYYSMALIVYALSAEFYPGLFDSTWTSYSSIILSTIVLIYSIVNSKAGYPERISKIQTALNEVKRLKREVGSLPNFSHNDTDSTSQVDTIPDEECQNCGNKSCTNRALCCEKLERLKLEYDRLVSNTEVRDDLDFYYTIRHLCKEYDINLYTGKKNAHRFTRKLKNIFSKNETAETVANDKSDEVIIKELNGYISENAPHLQRIHILFLHLCHLLLYVAPIIIFVLGIFFKHTSFEFGGS</sequence>
<gene>
    <name evidence="3" type="ORF">H8Z83_01205</name>
</gene>
<evidence type="ECO:0000313" key="4">
    <source>
        <dbReference type="Proteomes" id="UP000620327"/>
    </source>
</evidence>
<comment type="caution">
    <text evidence="3">The sequence shown here is derived from an EMBL/GenBank/DDBJ whole genome shotgun (WGS) entry which is preliminary data.</text>
</comment>